<organism evidence="13 14">
    <name type="scientific">Mucilaginibacter mallensis</name>
    <dbReference type="NCBI Taxonomy" id="652787"/>
    <lineage>
        <taxon>Bacteria</taxon>
        <taxon>Pseudomonadati</taxon>
        <taxon>Bacteroidota</taxon>
        <taxon>Sphingobacteriia</taxon>
        <taxon>Sphingobacteriales</taxon>
        <taxon>Sphingobacteriaceae</taxon>
        <taxon>Mucilaginibacter</taxon>
    </lineage>
</organism>
<dbReference type="AlphaFoldDB" id="A0A1H1ZTV6"/>
<dbReference type="Proteomes" id="UP000199679">
    <property type="component" value="Chromosome I"/>
</dbReference>
<evidence type="ECO:0000313" key="13">
    <source>
        <dbReference type="EMBL" id="SDT37007.1"/>
    </source>
</evidence>
<dbReference type="InterPro" id="IPR036249">
    <property type="entry name" value="Thioredoxin-like_sf"/>
</dbReference>
<dbReference type="SUPFAM" id="SSF52833">
    <property type="entry name" value="Thioredoxin-like"/>
    <property type="match status" value="1"/>
</dbReference>
<accession>A0A1H1ZTV6</accession>
<reference evidence="13 14" key="1">
    <citation type="submission" date="2016-10" db="EMBL/GenBank/DDBJ databases">
        <authorList>
            <person name="de Groot N.N."/>
        </authorList>
    </citation>
    <scope>NUCLEOTIDE SEQUENCE [LARGE SCALE GENOMIC DNA]</scope>
    <source>
        <strain evidence="13 14">MP1X4</strain>
    </source>
</reference>
<keyword evidence="9" id="KW-0676">Redox-active center</keyword>
<name>A0A1H1ZTV6_MUCMA</name>
<comment type="similarity">
    <text evidence="2">Belongs to the VKOR family.</text>
</comment>
<dbReference type="RefSeq" id="WP_091375071.1">
    <property type="nucleotide sequence ID" value="NZ_LT629740.1"/>
</dbReference>
<keyword evidence="5 10" id="KW-1133">Transmembrane helix</keyword>
<dbReference type="OrthoDB" id="1100563at2"/>
<proteinExistence type="inferred from homology"/>
<dbReference type="Gene3D" id="3.40.30.10">
    <property type="entry name" value="Glutaredoxin"/>
    <property type="match status" value="1"/>
</dbReference>
<keyword evidence="14" id="KW-1185">Reference proteome</keyword>
<keyword evidence="7 10" id="KW-0472">Membrane</keyword>
<evidence type="ECO:0000256" key="9">
    <source>
        <dbReference type="ARBA" id="ARBA00023284"/>
    </source>
</evidence>
<evidence type="ECO:0000313" key="14">
    <source>
        <dbReference type="Proteomes" id="UP000199679"/>
    </source>
</evidence>
<dbReference type="GO" id="GO:0006508">
    <property type="term" value="P:proteolysis"/>
    <property type="evidence" value="ECO:0007669"/>
    <property type="project" value="InterPro"/>
</dbReference>
<dbReference type="GO" id="GO:0016020">
    <property type="term" value="C:membrane"/>
    <property type="evidence" value="ECO:0007669"/>
    <property type="project" value="UniProtKB-SubCell"/>
</dbReference>
<feature type="transmembrane region" description="Helical" evidence="10">
    <location>
        <begin position="168"/>
        <end position="186"/>
    </location>
</feature>
<feature type="transmembrane region" description="Helical" evidence="10">
    <location>
        <begin position="278"/>
        <end position="296"/>
    </location>
</feature>
<evidence type="ECO:0000256" key="5">
    <source>
        <dbReference type="ARBA" id="ARBA00022989"/>
    </source>
</evidence>
<feature type="transmembrane region" description="Helical" evidence="10">
    <location>
        <begin position="249"/>
        <end position="271"/>
    </location>
</feature>
<keyword evidence="8" id="KW-1015">Disulfide bond</keyword>
<evidence type="ECO:0000259" key="11">
    <source>
        <dbReference type="Pfam" id="PF03412"/>
    </source>
</evidence>
<feature type="transmembrane region" description="Helical" evidence="10">
    <location>
        <begin position="308"/>
        <end position="326"/>
    </location>
</feature>
<keyword evidence="6" id="KW-0560">Oxidoreductase</keyword>
<evidence type="ECO:0000256" key="7">
    <source>
        <dbReference type="ARBA" id="ARBA00023136"/>
    </source>
</evidence>
<evidence type="ECO:0000256" key="4">
    <source>
        <dbReference type="ARBA" id="ARBA00022719"/>
    </source>
</evidence>
<protein>
    <submittedName>
        <fullName evidence="13">Peptidase C39 family protein</fullName>
    </submittedName>
</protein>
<dbReference type="GO" id="GO:0048038">
    <property type="term" value="F:quinone binding"/>
    <property type="evidence" value="ECO:0007669"/>
    <property type="project" value="UniProtKB-KW"/>
</dbReference>
<evidence type="ECO:0000256" key="1">
    <source>
        <dbReference type="ARBA" id="ARBA00004141"/>
    </source>
</evidence>
<keyword evidence="4" id="KW-0874">Quinone</keyword>
<evidence type="ECO:0000256" key="8">
    <source>
        <dbReference type="ARBA" id="ARBA00023157"/>
    </source>
</evidence>
<evidence type="ECO:0000256" key="3">
    <source>
        <dbReference type="ARBA" id="ARBA00022692"/>
    </source>
</evidence>
<dbReference type="InterPro" id="IPR012932">
    <property type="entry name" value="VKOR"/>
</dbReference>
<feature type="transmembrane region" description="Helical" evidence="10">
    <location>
        <begin position="225"/>
        <end position="243"/>
    </location>
</feature>
<dbReference type="GO" id="GO:0008233">
    <property type="term" value="F:peptidase activity"/>
    <property type="evidence" value="ECO:0007669"/>
    <property type="project" value="InterPro"/>
</dbReference>
<evidence type="ECO:0000259" key="12">
    <source>
        <dbReference type="Pfam" id="PF07884"/>
    </source>
</evidence>
<gene>
    <name evidence="13" type="ORF">SAMN05216490_3244</name>
</gene>
<dbReference type="GO" id="GO:0016491">
    <property type="term" value="F:oxidoreductase activity"/>
    <property type="evidence" value="ECO:0007669"/>
    <property type="project" value="UniProtKB-KW"/>
</dbReference>
<dbReference type="InterPro" id="IPR038354">
    <property type="entry name" value="VKOR_sf"/>
</dbReference>
<keyword evidence="3 10" id="KW-0812">Transmembrane</keyword>
<dbReference type="CDD" id="cd12921">
    <property type="entry name" value="VKOR_4"/>
    <property type="match status" value="1"/>
</dbReference>
<dbReference type="Pfam" id="PF07884">
    <property type="entry name" value="VKOR"/>
    <property type="match status" value="1"/>
</dbReference>
<dbReference type="GO" id="GO:0005524">
    <property type="term" value="F:ATP binding"/>
    <property type="evidence" value="ECO:0007669"/>
    <property type="project" value="InterPro"/>
</dbReference>
<comment type="subcellular location">
    <subcellularLocation>
        <location evidence="1">Membrane</location>
        <topology evidence="1">Multi-pass membrane protein</topology>
    </subcellularLocation>
</comment>
<evidence type="ECO:0000256" key="2">
    <source>
        <dbReference type="ARBA" id="ARBA00006214"/>
    </source>
</evidence>
<feature type="transmembrane region" description="Helical" evidence="10">
    <location>
        <begin position="138"/>
        <end position="156"/>
    </location>
</feature>
<dbReference type="EMBL" id="LT629740">
    <property type="protein sequence ID" value="SDT37007.1"/>
    <property type="molecule type" value="Genomic_DNA"/>
</dbReference>
<dbReference type="InterPro" id="IPR005074">
    <property type="entry name" value="Peptidase_C39"/>
</dbReference>
<evidence type="ECO:0000256" key="10">
    <source>
        <dbReference type="SAM" id="Phobius"/>
    </source>
</evidence>
<evidence type="ECO:0000256" key="6">
    <source>
        <dbReference type="ARBA" id="ARBA00023002"/>
    </source>
</evidence>
<sequence length="518" mass="59092">MIASHLFKSLNIKYTNTYVRSYFDQHPFPNSLLAITDLLESYKISSETYLTSDDKISEFSLPFIAKKNSPEEFVMVTAINDSHINYVGDNGKAVMMIKHEFLLSWSGIGLVPETSELSGEPDYKANFMKQLSATFSKWLIRFTAVICPILLLVFTYNQNRSIDTLCQTVLSLVGVVICGLLIYQSMDESNPFVRKLCTYKGRSDCGEITSGKGGKLFNVFKWSEIGFIYFSAIFLLLTVSKFTVSNHSFLAILSLCSLPYMVYSVTFQWLILKKWCRLCLAVQVVLLIQFAIQYNYLADFRSVDIHSILFFGFFSIILMAMLRIYVPLKSDAIALISLSKQLGQLKKDRELFDSLLYKRQKLTFNNAAVGSISFGSEQATTVIKCVTNPSCGPCGPMFKKLDRWLSENSSLRVEFLFWGNADKNSFENNFIRHLIALYNEKGSCVSYEAYKSWYETPRKLDVWMADSPVDVDGSEVESLLEAHSQFCVVNKIPHTPAIFVDDHLLPQVYDIEDLKWFF</sequence>
<dbReference type="Gene3D" id="3.90.70.10">
    <property type="entry name" value="Cysteine proteinases"/>
    <property type="match status" value="1"/>
</dbReference>
<feature type="domain" description="Vitamin K epoxide reductase" evidence="12">
    <location>
        <begin position="168"/>
        <end position="292"/>
    </location>
</feature>
<dbReference type="Pfam" id="PF03412">
    <property type="entry name" value="Peptidase_C39"/>
    <property type="match status" value="1"/>
</dbReference>
<dbReference type="Gene3D" id="1.20.1440.130">
    <property type="entry name" value="VKOR domain"/>
    <property type="match status" value="1"/>
</dbReference>
<feature type="domain" description="Peptidase C39" evidence="11">
    <location>
        <begin position="6"/>
        <end position="114"/>
    </location>
</feature>
<dbReference type="STRING" id="652787.SAMN05216490_3244"/>